<dbReference type="EMBL" id="BJYR01000017">
    <property type="protein sequence ID" value="GEO00736.1"/>
    <property type="molecule type" value="Genomic_DNA"/>
</dbReference>
<evidence type="ECO:0000313" key="2">
    <source>
        <dbReference type="EMBL" id="GEO00736.1"/>
    </source>
</evidence>
<dbReference type="Proteomes" id="UP000321464">
    <property type="component" value="Unassembled WGS sequence"/>
</dbReference>
<evidence type="ECO:0000313" key="3">
    <source>
        <dbReference type="Proteomes" id="UP000321464"/>
    </source>
</evidence>
<protein>
    <submittedName>
        <fullName evidence="2">Uncharacterized protein</fullName>
    </submittedName>
</protein>
<sequence length="63" mass="6917">MAQTLRVLGLFALFLGLLWMGQGAGLIMWPASSFMLEQKIWILWGGVLTLVGASLLVVAQRSR</sequence>
<accession>A0A512AM25</accession>
<keyword evidence="1" id="KW-1133">Transmembrane helix</keyword>
<proteinExistence type="predicted"/>
<dbReference type="OrthoDB" id="8374816at2"/>
<keyword evidence="1" id="KW-0472">Membrane</keyword>
<keyword evidence="3" id="KW-1185">Reference proteome</keyword>
<name>A0A512AM25_9SPHN</name>
<dbReference type="AlphaFoldDB" id="A0A512AM25"/>
<organism evidence="2 3">
    <name type="scientific">Novosphingobium sediminis</name>
    <dbReference type="NCBI Taxonomy" id="707214"/>
    <lineage>
        <taxon>Bacteria</taxon>
        <taxon>Pseudomonadati</taxon>
        <taxon>Pseudomonadota</taxon>
        <taxon>Alphaproteobacteria</taxon>
        <taxon>Sphingomonadales</taxon>
        <taxon>Sphingomonadaceae</taxon>
        <taxon>Novosphingobium</taxon>
    </lineage>
</organism>
<reference evidence="2 3" key="1">
    <citation type="submission" date="2019-07" db="EMBL/GenBank/DDBJ databases">
        <title>Whole genome shotgun sequence of Novosphingobium sediminis NBRC 106119.</title>
        <authorList>
            <person name="Hosoyama A."/>
            <person name="Uohara A."/>
            <person name="Ohji S."/>
            <person name="Ichikawa N."/>
        </authorList>
    </citation>
    <scope>NUCLEOTIDE SEQUENCE [LARGE SCALE GENOMIC DNA]</scope>
    <source>
        <strain evidence="2 3">NBRC 106119</strain>
    </source>
</reference>
<keyword evidence="1" id="KW-0812">Transmembrane</keyword>
<gene>
    <name evidence="2" type="ORF">NSE01_25680</name>
</gene>
<feature type="transmembrane region" description="Helical" evidence="1">
    <location>
        <begin position="39"/>
        <end position="59"/>
    </location>
</feature>
<evidence type="ECO:0000256" key="1">
    <source>
        <dbReference type="SAM" id="Phobius"/>
    </source>
</evidence>
<dbReference type="RefSeq" id="WP_147160071.1">
    <property type="nucleotide sequence ID" value="NZ_BJYR01000017.1"/>
</dbReference>
<comment type="caution">
    <text evidence="2">The sequence shown here is derived from an EMBL/GenBank/DDBJ whole genome shotgun (WGS) entry which is preliminary data.</text>
</comment>